<sequence length="342" mass="35426">MTAGTLRHVADLATPALLVDLDAFEANLADMAAALPGPRLRPHVKAHKTTALAARQAALGHRGFTCATVREVEGMVAAGLGEDLLLANEVLDASRLGPLVEAGARITVAVDSEQTLAAAVAGGVREVLVDVNVGLPRCGIAPERAGWLAERARASGVEVRGVMGYEGHLMMVPDPADRARRTEECMALLLAAHADVGGDVVSGGGTGTYAMNTWVTEVQAGSYALMDTAYTAAGLPFRQALTVLGTVVSATAPAGDAPGWAVADVGLKALGMDHGNPAVPGASVWFCSDEHLTFGGGSPPSVGDRVHVLPAHVDPTIALHERMHLVRGDEVLDTWEVDLRGW</sequence>
<dbReference type="Pfam" id="PF14031">
    <property type="entry name" value="D-ser_dehydrat"/>
    <property type="match status" value="1"/>
</dbReference>
<dbReference type="PANTHER" id="PTHR28004">
    <property type="entry name" value="ZGC:162816-RELATED"/>
    <property type="match status" value="1"/>
</dbReference>
<feature type="domain" description="D-serine dehydratase-like" evidence="3">
    <location>
        <begin position="240"/>
        <end position="327"/>
    </location>
</feature>
<organism evidence="4 5">
    <name type="scientific">Pseudonocardia humida</name>
    <dbReference type="NCBI Taxonomy" id="2800819"/>
    <lineage>
        <taxon>Bacteria</taxon>
        <taxon>Bacillati</taxon>
        <taxon>Actinomycetota</taxon>
        <taxon>Actinomycetes</taxon>
        <taxon>Pseudonocardiales</taxon>
        <taxon>Pseudonocardiaceae</taxon>
        <taxon>Pseudonocardia</taxon>
    </lineage>
</organism>
<dbReference type="EC" id="5.1.1.1" evidence="4"/>
<dbReference type="SMART" id="SM01119">
    <property type="entry name" value="D-ser_dehydrat"/>
    <property type="match status" value="1"/>
</dbReference>
<dbReference type="Gene3D" id="2.40.37.20">
    <property type="entry name" value="D-serine dehydratase-like domain"/>
    <property type="match status" value="1"/>
</dbReference>
<dbReference type="InterPro" id="IPR042208">
    <property type="entry name" value="D-ser_dehydrat-like_sf"/>
</dbReference>
<dbReference type="PANTHER" id="PTHR28004:SF2">
    <property type="entry name" value="D-SERINE DEHYDRATASE"/>
    <property type="match status" value="1"/>
</dbReference>
<comment type="caution">
    <text evidence="4">The sequence shown here is derived from an EMBL/GenBank/DDBJ whole genome shotgun (WGS) entry which is preliminary data.</text>
</comment>
<evidence type="ECO:0000256" key="2">
    <source>
        <dbReference type="ARBA" id="ARBA00023239"/>
    </source>
</evidence>
<keyword evidence="5" id="KW-1185">Reference proteome</keyword>
<dbReference type="Pfam" id="PF01168">
    <property type="entry name" value="Ala_racemase_N"/>
    <property type="match status" value="1"/>
</dbReference>
<evidence type="ECO:0000313" key="5">
    <source>
        <dbReference type="Proteomes" id="UP001165283"/>
    </source>
</evidence>
<keyword evidence="4" id="KW-0413">Isomerase</keyword>
<dbReference type="SUPFAM" id="SSF51419">
    <property type="entry name" value="PLP-binding barrel"/>
    <property type="match status" value="1"/>
</dbReference>
<evidence type="ECO:0000259" key="3">
    <source>
        <dbReference type="SMART" id="SM01119"/>
    </source>
</evidence>
<dbReference type="InterPro" id="IPR051466">
    <property type="entry name" value="D-amino_acid_metab_enzyme"/>
</dbReference>
<keyword evidence="2" id="KW-0456">Lyase</keyword>
<accession>A0ABT1ABU0</accession>
<gene>
    <name evidence="4" type="ORF">KDL28_34125</name>
</gene>
<proteinExistence type="inferred from homology"/>
<dbReference type="Proteomes" id="UP001165283">
    <property type="component" value="Unassembled WGS sequence"/>
</dbReference>
<name>A0ABT1ABU0_9PSEU</name>
<evidence type="ECO:0000256" key="1">
    <source>
        <dbReference type="ARBA" id="ARBA00005323"/>
    </source>
</evidence>
<protein>
    <submittedName>
        <fullName evidence="4">Alanine racemase</fullName>
        <ecNumber evidence="4">5.1.1.1</ecNumber>
    </submittedName>
</protein>
<dbReference type="InterPro" id="IPR026956">
    <property type="entry name" value="D-ser_dehydrat-like_dom"/>
</dbReference>
<evidence type="ECO:0000313" key="4">
    <source>
        <dbReference type="EMBL" id="MCO1660109.1"/>
    </source>
</evidence>
<reference evidence="4" key="1">
    <citation type="submission" date="2021-04" db="EMBL/GenBank/DDBJ databases">
        <title>Pseudonocardia sp. nov., isolated from sandy soil of mangrove forest.</title>
        <authorList>
            <person name="Zan Z."/>
            <person name="Huang R."/>
            <person name="Liu W."/>
        </authorList>
    </citation>
    <scope>NUCLEOTIDE SEQUENCE</scope>
    <source>
        <strain evidence="4">S2-4</strain>
    </source>
</reference>
<dbReference type="InterPro" id="IPR001608">
    <property type="entry name" value="Ala_racemase_N"/>
</dbReference>
<dbReference type="RefSeq" id="WP_252445393.1">
    <property type="nucleotide sequence ID" value="NZ_JAGSOV010000077.1"/>
</dbReference>
<comment type="similarity">
    <text evidence="1">Belongs to the DSD1 family.</text>
</comment>
<dbReference type="InterPro" id="IPR029066">
    <property type="entry name" value="PLP-binding_barrel"/>
</dbReference>
<dbReference type="Gene3D" id="3.20.20.10">
    <property type="entry name" value="Alanine racemase"/>
    <property type="match status" value="1"/>
</dbReference>
<dbReference type="EMBL" id="JAGSOV010000077">
    <property type="protein sequence ID" value="MCO1660109.1"/>
    <property type="molecule type" value="Genomic_DNA"/>
</dbReference>
<dbReference type="GO" id="GO:0008784">
    <property type="term" value="F:alanine racemase activity"/>
    <property type="evidence" value="ECO:0007669"/>
    <property type="project" value="UniProtKB-EC"/>
</dbReference>